<name>A0ABY8AS36_9GAMM</name>
<keyword evidence="2" id="KW-1185">Reference proteome</keyword>
<gene>
    <name evidence="1" type="ORF">PXX05_00415</name>
</gene>
<sequence length="333" mass="37996">MKYKLPPLVLFESHADRSTTDFLIKNLDYLKKVGYKTFCFEIEVGQSLEKLIEFQRTIIQQQTKLIAAMDSRHPEYEKLVEQLRTVGYKQQLLLELKDSGLEFRAIDTSVQSQLKTGINSLERNETLAKNTLAAANEVDGGVIVLTGFGHCIYQQMIADFDKEHAKDYLWFHLHNPDYETAVHKKLVTAYQNEGYQKYFPLGVSVIDVSQTADVEQRIKEDISRKCYNYESEEVCTSTASILKILIGSEVSAHLRTDGEHHVDAVVSVEEYTTKHGTNESDFLQDLKITLQKIPYEVHDLSTSFSKSSGNHVIIRDINTKEIAEEVQSLKPLI</sequence>
<dbReference type="Gene3D" id="3.40.50.11550">
    <property type="match status" value="1"/>
</dbReference>
<reference evidence="1 2" key="1">
    <citation type="submission" date="2023-02" db="EMBL/GenBank/DDBJ databases">
        <title>Genome Sequence of L. cardiaca H63T.</title>
        <authorList>
            <person name="Lopez A.E."/>
            <person name="Cianciotto N.P."/>
        </authorList>
    </citation>
    <scope>NUCLEOTIDE SEQUENCE [LARGE SCALE GENOMIC DNA]</scope>
    <source>
        <strain evidence="1 2">H63</strain>
    </source>
</reference>
<evidence type="ECO:0000313" key="1">
    <source>
        <dbReference type="EMBL" id="WED43274.1"/>
    </source>
</evidence>
<evidence type="ECO:0000313" key="2">
    <source>
        <dbReference type="Proteomes" id="UP001222087"/>
    </source>
</evidence>
<protein>
    <submittedName>
        <fullName evidence="1">Uncharacterized protein</fullName>
    </submittedName>
</protein>
<accession>A0ABY8AS36</accession>
<dbReference type="RefSeq" id="WP_275089087.1">
    <property type="nucleotide sequence ID" value="NZ_CP119078.1"/>
</dbReference>
<organism evidence="1 2">
    <name type="scientific">Legionella cardiaca</name>
    <dbReference type="NCBI Taxonomy" id="1071983"/>
    <lineage>
        <taxon>Bacteria</taxon>
        <taxon>Pseudomonadati</taxon>
        <taxon>Pseudomonadota</taxon>
        <taxon>Gammaproteobacteria</taxon>
        <taxon>Legionellales</taxon>
        <taxon>Legionellaceae</taxon>
        <taxon>Legionella</taxon>
    </lineage>
</organism>
<dbReference type="Proteomes" id="UP001222087">
    <property type="component" value="Chromosome"/>
</dbReference>
<dbReference type="EMBL" id="CP119078">
    <property type="protein sequence ID" value="WED43274.1"/>
    <property type="molecule type" value="Genomic_DNA"/>
</dbReference>
<proteinExistence type="predicted"/>